<gene>
    <name evidence="1" type="ORF">FWILDA_LOCUS8228</name>
</gene>
<feature type="non-terminal residue" evidence="1">
    <location>
        <position position="110"/>
    </location>
</feature>
<reference evidence="1" key="1">
    <citation type="submission" date="2022-08" db="EMBL/GenBank/DDBJ databases">
        <authorList>
            <person name="Kallberg Y."/>
            <person name="Tangrot J."/>
            <person name="Rosling A."/>
        </authorList>
    </citation>
    <scope>NUCLEOTIDE SEQUENCE</scope>
    <source>
        <strain evidence="1">Wild A</strain>
    </source>
</reference>
<dbReference type="AlphaFoldDB" id="A0A9W4SQA7"/>
<evidence type="ECO:0000313" key="2">
    <source>
        <dbReference type="Proteomes" id="UP001153678"/>
    </source>
</evidence>
<dbReference type="Proteomes" id="UP001153678">
    <property type="component" value="Unassembled WGS sequence"/>
</dbReference>
<name>A0A9W4SQA7_9GLOM</name>
<protein>
    <submittedName>
        <fullName evidence="1">8006_t:CDS:1</fullName>
    </submittedName>
</protein>
<comment type="caution">
    <text evidence="1">The sequence shown here is derived from an EMBL/GenBank/DDBJ whole genome shotgun (WGS) entry which is preliminary data.</text>
</comment>
<proteinExistence type="predicted"/>
<accession>A0A9W4SQA7</accession>
<evidence type="ECO:0000313" key="1">
    <source>
        <dbReference type="EMBL" id="CAI2177725.1"/>
    </source>
</evidence>
<keyword evidence="2" id="KW-1185">Reference proteome</keyword>
<organism evidence="1 2">
    <name type="scientific">Funneliformis geosporum</name>
    <dbReference type="NCBI Taxonomy" id="1117311"/>
    <lineage>
        <taxon>Eukaryota</taxon>
        <taxon>Fungi</taxon>
        <taxon>Fungi incertae sedis</taxon>
        <taxon>Mucoromycota</taxon>
        <taxon>Glomeromycotina</taxon>
        <taxon>Glomeromycetes</taxon>
        <taxon>Glomerales</taxon>
        <taxon>Glomeraceae</taxon>
        <taxon>Funneliformis</taxon>
    </lineage>
</organism>
<sequence>MVRKVTIYTHVAEYSNDFRVDDSVTHCAKKREYENKEKTNGNFLQQRTIASTILNANSKKELIEDLIHAFAVANIPLEKVNSLLPFFQKHIKQEEFIPQAPTLRQIYLPQ</sequence>
<dbReference type="EMBL" id="CAMKVN010001721">
    <property type="protein sequence ID" value="CAI2177725.1"/>
    <property type="molecule type" value="Genomic_DNA"/>
</dbReference>